<dbReference type="PROSITE" id="PS00211">
    <property type="entry name" value="ABC_TRANSPORTER_1"/>
    <property type="match status" value="1"/>
</dbReference>
<evidence type="ECO:0000256" key="2">
    <source>
        <dbReference type="ARBA" id="ARBA00005417"/>
    </source>
</evidence>
<accession>A0A1H5UFE5</accession>
<comment type="similarity">
    <text evidence="2">Belongs to the ABC transporter superfamily.</text>
</comment>
<keyword evidence="3" id="KW-0813">Transport</keyword>
<organism evidence="10 11">
    <name type="scientific">Jhaorihella thermophila</name>
    <dbReference type="NCBI Taxonomy" id="488547"/>
    <lineage>
        <taxon>Bacteria</taxon>
        <taxon>Pseudomonadati</taxon>
        <taxon>Pseudomonadota</taxon>
        <taxon>Alphaproteobacteria</taxon>
        <taxon>Rhodobacterales</taxon>
        <taxon>Paracoccaceae</taxon>
        <taxon>Jhaorihella</taxon>
    </lineage>
</organism>
<dbReference type="Proteomes" id="UP000236742">
    <property type="component" value="Unassembled WGS sequence"/>
</dbReference>
<dbReference type="GO" id="GO:0005524">
    <property type="term" value="F:ATP binding"/>
    <property type="evidence" value="ECO:0007669"/>
    <property type="project" value="UniProtKB-KW"/>
</dbReference>
<evidence type="ECO:0000313" key="11">
    <source>
        <dbReference type="Proteomes" id="UP000236742"/>
    </source>
</evidence>
<dbReference type="RefSeq" id="WP_104007266.1">
    <property type="nucleotide sequence ID" value="NZ_FNVD01000004.1"/>
</dbReference>
<dbReference type="GO" id="GO:0015424">
    <property type="term" value="F:ABC-type amino acid transporter activity"/>
    <property type="evidence" value="ECO:0007669"/>
    <property type="project" value="InterPro"/>
</dbReference>
<evidence type="ECO:0000313" key="10">
    <source>
        <dbReference type="EMBL" id="SEF73709.1"/>
    </source>
</evidence>
<comment type="subcellular location">
    <subcellularLocation>
        <location evidence="1">Cell membrane</location>
        <topology evidence="1">Peripheral membrane protein</topology>
    </subcellularLocation>
</comment>
<dbReference type="PIRSF" id="PIRSF039085">
    <property type="entry name" value="ABC_ATPase_HisP"/>
    <property type="match status" value="1"/>
</dbReference>
<keyword evidence="11" id="KW-1185">Reference proteome</keyword>
<gene>
    <name evidence="10" type="ORF">SAMN05421751_10425</name>
</gene>
<sequence length="240" mass="26554">MIQIENLHKKFGALEVLRGIDLAVNKGEVLSIIGASGSGKSTLLYCINGLEPISEGRVLVDGVDVHARGTDLNRLRQRLGMVFQQWNSFPHLTVLENVALAPRIVRGLPRAKAEEVARRQLEHVGLGDKLAQYPAALSGGQQQRLAIARALAMEPEYMLFDEATSALDPELVGEVLDTMRMLAAEGMTMICVTHEMGFAREVSDRVAFFHQGRIEEIGRPEEMFGKPRSPKLKRFLAKVL</sequence>
<dbReference type="SMART" id="SM00382">
    <property type="entry name" value="AAA"/>
    <property type="match status" value="1"/>
</dbReference>
<dbReference type="OrthoDB" id="9802264at2"/>
<dbReference type="InterPro" id="IPR017871">
    <property type="entry name" value="ABC_transporter-like_CS"/>
</dbReference>
<dbReference type="Pfam" id="PF00005">
    <property type="entry name" value="ABC_tran"/>
    <property type="match status" value="1"/>
</dbReference>
<dbReference type="EMBL" id="FNVD01000004">
    <property type="protein sequence ID" value="SEF73709.1"/>
    <property type="molecule type" value="Genomic_DNA"/>
</dbReference>
<keyword evidence="8" id="KW-0472">Membrane</keyword>
<keyword evidence="7" id="KW-0029">Amino-acid transport</keyword>
<dbReference type="GO" id="GO:0005886">
    <property type="term" value="C:plasma membrane"/>
    <property type="evidence" value="ECO:0007669"/>
    <property type="project" value="UniProtKB-SubCell"/>
</dbReference>
<keyword evidence="6 10" id="KW-0067">ATP-binding</keyword>
<keyword evidence="5" id="KW-0547">Nucleotide-binding</keyword>
<evidence type="ECO:0000256" key="4">
    <source>
        <dbReference type="ARBA" id="ARBA00022475"/>
    </source>
</evidence>
<reference evidence="10 11" key="1">
    <citation type="submission" date="2016-10" db="EMBL/GenBank/DDBJ databases">
        <authorList>
            <person name="de Groot N.N."/>
        </authorList>
    </citation>
    <scope>NUCLEOTIDE SEQUENCE [LARGE SCALE GENOMIC DNA]</scope>
    <source>
        <strain evidence="10 11">DSM 23413</strain>
    </source>
</reference>
<dbReference type="PANTHER" id="PTHR43166">
    <property type="entry name" value="AMINO ACID IMPORT ATP-BINDING PROTEIN"/>
    <property type="match status" value="1"/>
</dbReference>
<evidence type="ECO:0000256" key="7">
    <source>
        <dbReference type="ARBA" id="ARBA00022970"/>
    </source>
</evidence>
<evidence type="ECO:0000256" key="8">
    <source>
        <dbReference type="ARBA" id="ARBA00023136"/>
    </source>
</evidence>
<evidence type="ECO:0000256" key="5">
    <source>
        <dbReference type="ARBA" id="ARBA00022741"/>
    </source>
</evidence>
<feature type="domain" description="ABC transporter" evidence="9">
    <location>
        <begin position="2"/>
        <end position="236"/>
    </location>
</feature>
<proteinExistence type="inferred from homology"/>
<dbReference type="InterPro" id="IPR003593">
    <property type="entry name" value="AAA+_ATPase"/>
</dbReference>
<protein>
    <submittedName>
        <fullName evidence="10">Polar amino acid transport system ATP-binding protein</fullName>
    </submittedName>
</protein>
<dbReference type="Gene3D" id="3.40.50.300">
    <property type="entry name" value="P-loop containing nucleotide triphosphate hydrolases"/>
    <property type="match status" value="1"/>
</dbReference>
<evidence type="ECO:0000259" key="9">
    <source>
        <dbReference type="PROSITE" id="PS50893"/>
    </source>
</evidence>
<dbReference type="GO" id="GO:0016887">
    <property type="term" value="F:ATP hydrolysis activity"/>
    <property type="evidence" value="ECO:0007669"/>
    <property type="project" value="InterPro"/>
</dbReference>
<dbReference type="PROSITE" id="PS50893">
    <property type="entry name" value="ABC_TRANSPORTER_2"/>
    <property type="match status" value="1"/>
</dbReference>
<name>A0A1H5UFE5_9RHOB</name>
<dbReference type="InterPro" id="IPR030679">
    <property type="entry name" value="ABC_ATPase_HisP-typ"/>
</dbReference>
<keyword evidence="4" id="KW-1003">Cell membrane</keyword>
<dbReference type="InterPro" id="IPR027417">
    <property type="entry name" value="P-loop_NTPase"/>
</dbReference>
<dbReference type="FunFam" id="3.40.50.300:FF:000020">
    <property type="entry name" value="Amino acid ABC transporter ATP-binding component"/>
    <property type="match status" value="1"/>
</dbReference>
<evidence type="ECO:0000256" key="1">
    <source>
        <dbReference type="ARBA" id="ARBA00004202"/>
    </source>
</evidence>
<evidence type="ECO:0000256" key="6">
    <source>
        <dbReference type="ARBA" id="ARBA00022840"/>
    </source>
</evidence>
<dbReference type="SUPFAM" id="SSF52540">
    <property type="entry name" value="P-loop containing nucleoside triphosphate hydrolases"/>
    <property type="match status" value="1"/>
</dbReference>
<evidence type="ECO:0000256" key="3">
    <source>
        <dbReference type="ARBA" id="ARBA00022448"/>
    </source>
</evidence>
<dbReference type="InterPro" id="IPR003439">
    <property type="entry name" value="ABC_transporter-like_ATP-bd"/>
</dbReference>
<dbReference type="CDD" id="cd03262">
    <property type="entry name" value="ABC_HisP_GlnQ"/>
    <property type="match status" value="1"/>
</dbReference>
<dbReference type="InterPro" id="IPR050086">
    <property type="entry name" value="MetN_ABC_transporter-like"/>
</dbReference>
<dbReference type="PANTHER" id="PTHR43166:SF9">
    <property type="entry name" value="GLUTAMATE_ASPARTATE IMPORT ATP-BINDING PROTEIN GLTL"/>
    <property type="match status" value="1"/>
</dbReference>
<dbReference type="AlphaFoldDB" id="A0A1H5UFE5"/>